<evidence type="ECO:0000256" key="2">
    <source>
        <dbReference type="PROSITE-ProRule" id="PRU00191"/>
    </source>
</evidence>
<dbReference type="PROSITE" id="PS50001">
    <property type="entry name" value="SH2"/>
    <property type="match status" value="1"/>
</dbReference>
<dbReference type="GO" id="GO:0048013">
    <property type="term" value="P:ephrin receptor signaling pathway"/>
    <property type="evidence" value="ECO:0007669"/>
    <property type="project" value="TreeGrafter"/>
</dbReference>
<dbReference type="Gene3D" id="3.30.505.10">
    <property type="entry name" value="SH2 domain"/>
    <property type="match status" value="1"/>
</dbReference>
<organism evidence="4 5">
    <name type="scientific">Ditylenchus dipsaci</name>
    <dbReference type="NCBI Taxonomy" id="166011"/>
    <lineage>
        <taxon>Eukaryota</taxon>
        <taxon>Metazoa</taxon>
        <taxon>Ecdysozoa</taxon>
        <taxon>Nematoda</taxon>
        <taxon>Chromadorea</taxon>
        <taxon>Rhabditida</taxon>
        <taxon>Tylenchina</taxon>
        <taxon>Tylenchomorpha</taxon>
        <taxon>Sphaerularioidea</taxon>
        <taxon>Anguinidae</taxon>
        <taxon>Anguininae</taxon>
        <taxon>Ditylenchus</taxon>
    </lineage>
</organism>
<evidence type="ECO:0000313" key="4">
    <source>
        <dbReference type="Proteomes" id="UP000887574"/>
    </source>
</evidence>
<dbReference type="GO" id="GO:0035591">
    <property type="term" value="F:signaling adaptor activity"/>
    <property type="evidence" value="ECO:0007669"/>
    <property type="project" value="TreeGrafter"/>
</dbReference>
<dbReference type="InterPro" id="IPR051184">
    <property type="entry name" value="Tyrosine-phos_adapter"/>
</dbReference>
<dbReference type="GO" id="GO:0016477">
    <property type="term" value="P:cell migration"/>
    <property type="evidence" value="ECO:0007669"/>
    <property type="project" value="TreeGrafter"/>
</dbReference>
<dbReference type="PANTHER" id="PTHR19969:SF14">
    <property type="entry name" value="DREADLOCKS, ISOFORM B"/>
    <property type="match status" value="1"/>
</dbReference>
<evidence type="ECO:0000313" key="5">
    <source>
        <dbReference type="WBParaSite" id="jg8492"/>
    </source>
</evidence>
<evidence type="ECO:0000256" key="1">
    <source>
        <dbReference type="ARBA" id="ARBA00022999"/>
    </source>
</evidence>
<evidence type="ECO:0000259" key="3">
    <source>
        <dbReference type="PROSITE" id="PS50001"/>
    </source>
</evidence>
<protein>
    <submittedName>
        <fullName evidence="5">SH2 domain-containing protein</fullName>
    </submittedName>
</protein>
<dbReference type="WBParaSite" id="jg8492">
    <property type="protein sequence ID" value="jg8492"/>
    <property type="gene ID" value="jg8492"/>
</dbReference>
<proteinExistence type="predicted"/>
<dbReference type="GO" id="GO:0005737">
    <property type="term" value="C:cytoplasm"/>
    <property type="evidence" value="ECO:0007669"/>
    <property type="project" value="TreeGrafter"/>
</dbReference>
<dbReference type="SUPFAM" id="SSF55550">
    <property type="entry name" value="SH2 domain"/>
    <property type="match status" value="1"/>
</dbReference>
<accession>A0A915EPQ4</accession>
<sequence length="190" mass="21461">MSSKKWRVGDYWKWWLARNSAGQLGLVPTNYIEIIDHNPTKSAFGTSVPTAQSTTIFSNGTASTSSAGLTGPYASQLWYYGRLSREQVSPKIFAYIIGSFKVLGYMFGDAELKARGTEGDFLIRDSESNPGDYSISLKDNVRNKHFWCRLTRLITLSKLEIAHSNPWKPSSNTTKLRLYLVMSRPKKTYT</sequence>
<name>A0A915EPQ4_9BILA</name>
<dbReference type="Proteomes" id="UP000887574">
    <property type="component" value="Unplaced"/>
</dbReference>
<reference evidence="5" key="1">
    <citation type="submission" date="2022-11" db="UniProtKB">
        <authorList>
            <consortium name="WormBaseParasite"/>
        </authorList>
    </citation>
    <scope>IDENTIFICATION</scope>
</reference>
<dbReference type="PANTHER" id="PTHR19969">
    <property type="entry name" value="SH2-SH3 ADAPTOR PROTEIN-RELATED"/>
    <property type="match status" value="1"/>
</dbReference>
<dbReference type="Gene3D" id="2.30.30.40">
    <property type="entry name" value="SH3 Domains"/>
    <property type="match status" value="1"/>
</dbReference>
<dbReference type="InterPro" id="IPR000980">
    <property type="entry name" value="SH2"/>
</dbReference>
<dbReference type="InterPro" id="IPR036860">
    <property type="entry name" value="SH2_dom_sf"/>
</dbReference>
<dbReference type="PRINTS" id="PR00401">
    <property type="entry name" value="SH2DOMAIN"/>
</dbReference>
<dbReference type="InterPro" id="IPR036028">
    <property type="entry name" value="SH3-like_dom_sf"/>
</dbReference>
<keyword evidence="4" id="KW-1185">Reference proteome</keyword>
<dbReference type="GO" id="GO:0030971">
    <property type="term" value="F:receptor tyrosine kinase binding"/>
    <property type="evidence" value="ECO:0007669"/>
    <property type="project" value="TreeGrafter"/>
</dbReference>
<dbReference type="SUPFAM" id="SSF50044">
    <property type="entry name" value="SH3-domain"/>
    <property type="match status" value="1"/>
</dbReference>
<dbReference type="Pfam" id="PF00017">
    <property type="entry name" value="SH2"/>
    <property type="match status" value="1"/>
</dbReference>
<feature type="domain" description="SH2" evidence="3">
    <location>
        <begin position="78"/>
        <end position="146"/>
    </location>
</feature>
<keyword evidence="1 2" id="KW-0727">SH2 domain</keyword>
<dbReference type="AlphaFoldDB" id="A0A915EPQ4"/>